<evidence type="ECO:0000313" key="2">
    <source>
        <dbReference type="EMBL" id="PNF19684.1"/>
    </source>
</evidence>
<organism evidence="2 3">
    <name type="scientific">Cryptotermes secundus</name>
    <dbReference type="NCBI Taxonomy" id="105785"/>
    <lineage>
        <taxon>Eukaryota</taxon>
        <taxon>Metazoa</taxon>
        <taxon>Ecdysozoa</taxon>
        <taxon>Arthropoda</taxon>
        <taxon>Hexapoda</taxon>
        <taxon>Insecta</taxon>
        <taxon>Pterygota</taxon>
        <taxon>Neoptera</taxon>
        <taxon>Polyneoptera</taxon>
        <taxon>Dictyoptera</taxon>
        <taxon>Blattodea</taxon>
        <taxon>Blattoidea</taxon>
        <taxon>Termitoidae</taxon>
        <taxon>Kalotermitidae</taxon>
        <taxon>Cryptotermitinae</taxon>
        <taxon>Cryptotermes</taxon>
    </lineage>
</organism>
<dbReference type="Proteomes" id="UP000235965">
    <property type="component" value="Unassembled WGS sequence"/>
</dbReference>
<evidence type="ECO:0000313" key="3">
    <source>
        <dbReference type="Proteomes" id="UP000235965"/>
    </source>
</evidence>
<dbReference type="STRING" id="105785.A0A2J7PTN4"/>
<reference evidence="2 3" key="1">
    <citation type="submission" date="2017-12" db="EMBL/GenBank/DDBJ databases">
        <title>Hemimetabolous genomes reveal molecular basis of termite eusociality.</title>
        <authorList>
            <person name="Harrison M.C."/>
            <person name="Jongepier E."/>
            <person name="Robertson H.M."/>
            <person name="Arning N."/>
            <person name="Bitard-Feildel T."/>
            <person name="Chao H."/>
            <person name="Childers C.P."/>
            <person name="Dinh H."/>
            <person name="Doddapaneni H."/>
            <person name="Dugan S."/>
            <person name="Gowin J."/>
            <person name="Greiner C."/>
            <person name="Han Y."/>
            <person name="Hu H."/>
            <person name="Hughes D.S.T."/>
            <person name="Huylmans A.-K."/>
            <person name="Kemena C."/>
            <person name="Kremer L.P.M."/>
            <person name="Lee S.L."/>
            <person name="Lopez-Ezquerra A."/>
            <person name="Mallet L."/>
            <person name="Monroy-Kuhn J.M."/>
            <person name="Moser A."/>
            <person name="Murali S.C."/>
            <person name="Muzny D.M."/>
            <person name="Otani S."/>
            <person name="Piulachs M.-D."/>
            <person name="Poelchau M."/>
            <person name="Qu J."/>
            <person name="Schaub F."/>
            <person name="Wada-Katsumata A."/>
            <person name="Worley K.C."/>
            <person name="Xie Q."/>
            <person name="Ylla G."/>
            <person name="Poulsen M."/>
            <person name="Gibbs R.A."/>
            <person name="Schal C."/>
            <person name="Richards S."/>
            <person name="Belles X."/>
            <person name="Korb J."/>
            <person name="Bornberg-Bauer E."/>
        </authorList>
    </citation>
    <scope>NUCLEOTIDE SEQUENCE [LARGE SCALE GENOMIC DNA]</scope>
    <source>
        <tissue evidence="2">Whole body</tissue>
    </source>
</reference>
<dbReference type="EMBL" id="NEVH01021235">
    <property type="protein sequence ID" value="PNF19684.1"/>
    <property type="molecule type" value="Genomic_DNA"/>
</dbReference>
<name>A0A2J7PTN4_9NEOP</name>
<evidence type="ECO:0000256" key="1">
    <source>
        <dbReference type="SAM" id="MobiDB-lite"/>
    </source>
</evidence>
<feature type="region of interest" description="Disordered" evidence="1">
    <location>
        <begin position="93"/>
        <end position="114"/>
    </location>
</feature>
<dbReference type="AlphaFoldDB" id="A0A2J7PTN4"/>
<keyword evidence="3" id="KW-1185">Reference proteome</keyword>
<feature type="region of interest" description="Disordered" evidence="1">
    <location>
        <begin position="1"/>
        <end position="20"/>
    </location>
</feature>
<gene>
    <name evidence="2" type="ORF">B7P43_G15906</name>
</gene>
<proteinExistence type="predicted"/>
<sequence>MQQAAIQSTPPLESQRSINSAPLEIKQLLKDKRKARAIWHRTHNPTDKTRYNQLTNKLKAKLKELREASFTDYIQNLSRYDYSIWKPIKNIKKPKESSPPIRETTPTAGPWARNNKEKSELFAKYFANIFTPHNEASDREIDQNLAATIEKQQTVTITSPKEIKEVINSLGLKKHPD</sequence>
<dbReference type="InParanoid" id="A0A2J7PTN4"/>
<comment type="caution">
    <text evidence="2">The sequence shown here is derived from an EMBL/GenBank/DDBJ whole genome shotgun (WGS) entry which is preliminary data.</text>
</comment>
<accession>A0A2J7PTN4</accession>
<protein>
    <submittedName>
        <fullName evidence="2">Uncharacterized protein</fullName>
    </submittedName>
</protein>